<protein>
    <submittedName>
        <fullName evidence="1">Uncharacterized protein</fullName>
    </submittedName>
</protein>
<dbReference type="EMBL" id="LAZR01012059">
    <property type="protein sequence ID" value="KKM45260.1"/>
    <property type="molecule type" value="Genomic_DNA"/>
</dbReference>
<gene>
    <name evidence="1" type="ORF">LCGC14_1561000</name>
</gene>
<accession>A0A0F9LN83</accession>
<reference evidence="1" key="1">
    <citation type="journal article" date="2015" name="Nature">
        <title>Complex archaea that bridge the gap between prokaryotes and eukaryotes.</title>
        <authorList>
            <person name="Spang A."/>
            <person name="Saw J.H."/>
            <person name="Jorgensen S.L."/>
            <person name="Zaremba-Niedzwiedzka K."/>
            <person name="Martijn J."/>
            <person name="Lind A.E."/>
            <person name="van Eijk R."/>
            <person name="Schleper C."/>
            <person name="Guy L."/>
            <person name="Ettema T.J."/>
        </authorList>
    </citation>
    <scope>NUCLEOTIDE SEQUENCE</scope>
</reference>
<evidence type="ECO:0000313" key="1">
    <source>
        <dbReference type="EMBL" id="KKM45260.1"/>
    </source>
</evidence>
<sequence>MLFSSTGTSTAFRYAFGAWSYNAGAGARSITGYMANYDLQEAVGGNAPTGTIYGPLFGPLGGPI</sequence>
<name>A0A0F9LN83_9ZZZZ</name>
<proteinExistence type="predicted"/>
<dbReference type="AlphaFoldDB" id="A0A0F9LN83"/>
<comment type="caution">
    <text evidence="1">The sequence shown here is derived from an EMBL/GenBank/DDBJ whole genome shotgun (WGS) entry which is preliminary data.</text>
</comment>
<organism evidence="1">
    <name type="scientific">marine sediment metagenome</name>
    <dbReference type="NCBI Taxonomy" id="412755"/>
    <lineage>
        <taxon>unclassified sequences</taxon>
        <taxon>metagenomes</taxon>
        <taxon>ecological metagenomes</taxon>
    </lineage>
</organism>